<reference evidence="1 2" key="1">
    <citation type="submission" date="2014-04" db="EMBL/GenBank/DDBJ databases">
        <title>Draft genome sequence of Photobacterium halotolerans S2753: a solonamide, ngercheumicin and holomycin producer.</title>
        <authorList>
            <person name="Machado H.R."/>
            <person name="Gram L."/>
        </authorList>
    </citation>
    <scope>NUCLEOTIDE SEQUENCE [LARGE SCALE GENOMIC DNA]</scope>
    <source>
        <strain evidence="1 2">S2753</strain>
    </source>
</reference>
<gene>
    <name evidence="1" type="ORF">EA58_12580</name>
</gene>
<dbReference type="InterPro" id="IPR036779">
    <property type="entry name" value="LysM_dom_sf"/>
</dbReference>
<name>A0A066RM09_9GAMM</name>
<accession>A0A066RM09</accession>
<dbReference type="InterPro" id="IPR008861">
    <property type="entry name" value="GpX-like"/>
</dbReference>
<proteinExistence type="predicted"/>
<dbReference type="Gene3D" id="3.10.350.10">
    <property type="entry name" value="LysM domain"/>
    <property type="match status" value="1"/>
</dbReference>
<sequence length="68" mass="7547">MTTYITKDGDQIDDIAYRYYNGLPGAYEAVLAANRGLSSLPHPLQAGVEIHLPKLEEPTADEEISLWD</sequence>
<dbReference type="Pfam" id="PF05489">
    <property type="entry name" value="Phage_tail_X"/>
    <property type="match status" value="1"/>
</dbReference>
<dbReference type="STRING" id="1654360.EA58_12580"/>
<evidence type="ECO:0000313" key="2">
    <source>
        <dbReference type="Proteomes" id="UP000027192"/>
    </source>
</evidence>
<dbReference type="OrthoDB" id="8759063at2"/>
<dbReference type="AlphaFoldDB" id="A0A066RM09"/>
<dbReference type="RefSeq" id="WP_036752939.1">
    <property type="nucleotide sequence ID" value="NZ_JAGSGC010000027.1"/>
</dbReference>
<dbReference type="Proteomes" id="UP000027192">
    <property type="component" value="Unassembled WGS sequence"/>
</dbReference>
<evidence type="ECO:0000313" key="1">
    <source>
        <dbReference type="EMBL" id="KDM91389.1"/>
    </source>
</evidence>
<dbReference type="EMBL" id="JMIB01000023">
    <property type="protein sequence ID" value="KDM91389.1"/>
    <property type="molecule type" value="Genomic_DNA"/>
</dbReference>
<organism evidence="1 2">
    <name type="scientific">Photobacterium galatheae</name>
    <dbReference type="NCBI Taxonomy" id="1654360"/>
    <lineage>
        <taxon>Bacteria</taxon>
        <taxon>Pseudomonadati</taxon>
        <taxon>Pseudomonadota</taxon>
        <taxon>Gammaproteobacteria</taxon>
        <taxon>Vibrionales</taxon>
        <taxon>Vibrionaceae</taxon>
        <taxon>Photobacterium</taxon>
    </lineage>
</organism>
<keyword evidence="2" id="KW-1185">Reference proteome</keyword>
<comment type="caution">
    <text evidence="1">The sequence shown here is derived from an EMBL/GenBank/DDBJ whole genome shotgun (WGS) entry which is preliminary data.</text>
</comment>
<protein>
    <submittedName>
        <fullName evidence="1">Tail protein</fullName>
    </submittedName>
</protein>